<keyword evidence="1 2" id="KW-0175">Coiled coil</keyword>
<proteinExistence type="predicted"/>
<feature type="region of interest" description="Disordered" evidence="3">
    <location>
        <begin position="456"/>
        <end position="559"/>
    </location>
</feature>
<feature type="region of interest" description="Disordered" evidence="3">
    <location>
        <begin position="1"/>
        <end position="218"/>
    </location>
</feature>
<keyword evidence="5" id="KW-1185">Reference proteome</keyword>
<feature type="region of interest" description="Disordered" evidence="3">
    <location>
        <begin position="376"/>
        <end position="408"/>
    </location>
</feature>
<sequence length="695" mass="73977">MSVCSHRWAPGRPQAGAGMAEKSNSRDSDNSWVMAGTEGLPVETMGPEQELASRTPEDEEPEEDSTQDMVAGTRLSQEWAMSRDAPQPASPGLSPAAAALGGNGEASFPGQSQGRGESELEDLEERPGPAGGAVPTLTGSAAPGAPDSTSPDGCAQEEPDAEPGPCPDTCRAGPLAEEGSCTSSDDDVEGLRRRQVHEPRPGPAPPGPAPCWGTQDTGDEDGLNMSKYLLGALALVAVGLLLVSSGIYDLADGPMESVVTRDVAEGEQESPLPADGTDSPQKPLSDAGDPRSMQSMSLLLDRLAKENQDIRLMQAELQAHKEELQALLRKSEGEAAAAGAQQQSLAAENAQLRAALQQEAAALRMAQTELQRLQAAGAPGGPQPRAPEAGQPVAEQPHGPGVPAGDEPVVQQEVARQRGLLASVRQELAGALERAKASGNLERLLEELSVLEQHLGQEVQPEGAEPFPKHWKKPFKADKKESKRHKRHGTGEAPHEPGERGGREKREQGKPHGHRKDPRPPREHKAGKAWGKASHGTPQHSPRELPPLSQYRAPQGCSGVADCARKEGREVLGATLEPVQKAQFMQLLQGFMGRLGWGGHFTGLAARLEGVFGADGTFAHDRLRFVDFVDDVEELLEDLARHEQGDKKAADGFEEFVLQHYSGDSSFVKKEHHRKGTQQHGGASPARDPEGRPRG</sequence>
<dbReference type="Ensembl" id="ENSAOWT00000029986.1">
    <property type="protein sequence ID" value="ENSAOWP00000026459.1"/>
    <property type="gene ID" value="ENSAOWG00000017837.1"/>
</dbReference>
<feature type="coiled-coil region" evidence="2">
    <location>
        <begin position="303"/>
        <end position="376"/>
    </location>
</feature>
<protein>
    <submittedName>
        <fullName evidence="4">PBX homeobox interacting protein 1</fullName>
    </submittedName>
</protein>
<dbReference type="PANTHER" id="PTHR28638">
    <property type="entry name" value="CELL CYCLE PROGRESSION PROTEIN 1"/>
    <property type="match status" value="1"/>
</dbReference>
<evidence type="ECO:0000256" key="2">
    <source>
        <dbReference type="SAM" id="Coils"/>
    </source>
</evidence>
<dbReference type="InterPro" id="IPR051990">
    <property type="entry name" value="CCPG1/PBIP1"/>
</dbReference>
<evidence type="ECO:0000313" key="5">
    <source>
        <dbReference type="Proteomes" id="UP000694424"/>
    </source>
</evidence>
<name>A0A8B9QTN5_APTOW</name>
<reference evidence="4" key="2">
    <citation type="submission" date="2025-09" db="UniProtKB">
        <authorList>
            <consortium name="Ensembl"/>
        </authorList>
    </citation>
    <scope>IDENTIFICATION</scope>
</reference>
<reference evidence="4" key="1">
    <citation type="submission" date="2025-08" db="UniProtKB">
        <authorList>
            <consortium name="Ensembl"/>
        </authorList>
    </citation>
    <scope>IDENTIFICATION</scope>
</reference>
<accession>A0A8B9QTN5</accession>
<feature type="compositionally biased region" description="Basic and acidic residues" evidence="3">
    <location>
        <begin position="189"/>
        <end position="200"/>
    </location>
</feature>
<feature type="compositionally biased region" description="Low complexity" evidence="3">
    <location>
        <begin position="85"/>
        <end position="100"/>
    </location>
</feature>
<evidence type="ECO:0000313" key="4">
    <source>
        <dbReference type="Ensembl" id="ENSAOWP00000026459.1"/>
    </source>
</evidence>
<dbReference type="Proteomes" id="UP000694424">
    <property type="component" value="Unplaced"/>
</dbReference>
<feature type="region of interest" description="Disordered" evidence="3">
    <location>
        <begin position="262"/>
        <end position="292"/>
    </location>
</feature>
<evidence type="ECO:0000256" key="1">
    <source>
        <dbReference type="ARBA" id="ARBA00023054"/>
    </source>
</evidence>
<dbReference type="AlphaFoldDB" id="A0A8B9QTN5"/>
<feature type="region of interest" description="Disordered" evidence="3">
    <location>
        <begin position="667"/>
        <end position="695"/>
    </location>
</feature>
<evidence type="ECO:0000256" key="3">
    <source>
        <dbReference type="SAM" id="MobiDB-lite"/>
    </source>
</evidence>
<dbReference type="GO" id="GO:0016020">
    <property type="term" value="C:membrane"/>
    <property type="evidence" value="ECO:0007669"/>
    <property type="project" value="TreeGrafter"/>
</dbReference>
<dbReference type="PANTHER" id="PTHR28638:SF1">
    <property type="entry name" value="PRE-B-CELL LEUKEMIA TRANSCRIPTION FACTOR-INTERACTING PROTEIN 1"/>
    <property type="match status" value="1"/>
</dbReference>
<feature type="compositionally biased region" description="Basic and acidic residues" evidence="3">
    <location>
        <begin position="489"/>
        <end position="510"/>
    </location>
</feature>
<feature type="compositionally biased region" description="Acidic residues" evidence="3">
    <location>
        <begin position="57"/>
        <end position="66"/>
    </location>
</feature>
<organism evidence="4 5">
    <name type="scientific">Apteryx owenii</name>
    <name type="common">Little spotted kiwi</name>
    <dbReference type="NCBI Taxonomy" id="8824"/>
    <lineage>
        <taxon>Eukaryota</taxon>
        <taxon>Metazoa</taxon>
        <taxon>Chordata</taxon>
        <taxon>Craniata</taxon>
        <taxon>Vertebrata</taxon>
        <taxon>Euteleostomi</taxon>
        <taxon>Archelosauria</taxon>
        <taxon>Archosauria</taxon>
        <taxon>Dinosauria</taxon>
        <taxon>Saurischia</taxon>
        <taxon>Theropoda</taxon>
        <taxon>Coelurosauria</taxon>
        <taxon>Aves</taxon>
        <taxon>Palaeognathae</taxon>
        <taxon>Apterygiformes</taxon>
        <taxon>Apterygidae</taxon>
        <taxon>Apteryx</taxon>
    </lineage>
</organism>